<feature type="non-terminal residue" evidence="9">
    <location>
        <position position="1"/>
    </location>
</feature>
<gene>
    <name evidence="9" type="ORF">PGLA2088_LOCUS47167</name>
</gene>
<dbReference type="PROSITE" id="PS50235">
    <property type="entry name" value="USP_3"/>
    <property type="match status" value="1"/>
</dbReference>
<dbReference type="PANTHER" id="PTHR24006">
    <property type="entry name" value="UBIQUITIN CARBOXYL-TERMINAL HYDROLASE"/>
    <property type="match status" value="1"/>
</dbReference>
<keyword evidence="5" id="KW-0833">Ubl conjugation pathway</keyword>
<dbReference type="AlphaFoldDB" id="A0A813LNS7"/>
<dbReference type="GO" id="GO:0006508">
    <property type="term" value="P:proteolysis"/>
    <property type="evidence" value="ECO:0007669"/>
    <property type="project" value="UniProtKB-KW"/>
</dbReference>
<name>A0A813LNS7_POLGL</name>
<evidence type="ECO:0000256" key="7">
    <source>
        <dbReference type="ARBA" id="ARBA00022807"/>
    </source>
</evidence>
<dbReference type="Gene3D" id="3.90.70.10">
    <property type="entry name" value="Cysteine proteinases"/>
    <property type="match status" value="1"/>
</dbReference>
<evidence type="ECO:0000313" key="9">
    <source>
        <dbReference type="EMBL" id="CAE8734149.1"/>
    </source>
</evidence>
<feature type="non-terminal residue" evidence="9">
    <location>
        <position position="164"/>
    </location>
</feature>
<dbReference type="InterPro" id="IPR028889">
    <property type="entry name" value="USP"/>
</dbReference>
<evidence type="ECO:0000256" key="1">
    <source>
        <dbReference type="ARBA" id="ARBA00000707"/>
    </source>
</evidence>
<evidence type="ECO:0000313" key="10">
    <source>
        <dbReference type="Proteomes" id="UP000626109"/>
    </source>
</evidence>
<dbReference type="Proteomes" id="UP000626109">
    <property type="component" value="Unassembled WGS sequence"/>
</dbReference>
<accession>A0A813LNS7</accession>
<comment type="similarity">
    <text evidence="2">Belongs to the peptidase C19 family.</text>
</comment>
<sequence>GKPRSFASRRVWLCTPLPPLLTVQLKRFHRRGSRWEKSSGSVDLPALLDLSEFVLTEELHANMKPHLASESAKDMDIPLLTEGSETKHEYELYGLCVHQGSVLQSGHYVAFVNAGPSLAREDWFGSSDTKVWRCPRSEALKAEAYLAFYRRVKAEAPADGSDAE</sequence>
<dbReference type="PANTHER" id="PTHR24006:SF888">
    <property type="entry name" value="UBIQUITIN CARBOXYL-TERMINAL HYDROLASE 30"/>
    <property type="match status" value="1"/>
</dbReference>
<evidence type="ECO:0000256" key="3">
    <source>
        <dbReference type="ARBA" id="ARBA00012759"/>
    </source>
</evidence>
<keyword evidence="4" id="KW-0645">Protease</keyword>
<dbReference type="GO" id="GO:0016579">
    <property type="term" value="P:protein deubiquitination"/>
    <property type="evidence" value="ECO:0007669"/>
    <property type="project" value="InterPro"/>
</dbReference>
<dbReference type="GO" id="GO:0005829">
    <property type="term" value="C:cytosol"/>
    <property type="evidence" value="ECO:0007669"/>
    <property type="project" value="TreeGrafter"/>
</dbReference>
<keyword evidence="6" id="KW-0378">Hydrolase</keyword>
<reference evidence="9" key="1">
    <citation type="submission" date="2021-02" db="EMBL/GenBank/DDBJ databases">
        <authorList>
            <person name="Dougan E. K."/>
            <person name="Rhodes N."/>
            <person name="Thang M."/>
            <person name="Chan C."/>
        </authorList>
    </citation>
    <scope>NUCLEOTIDE SEQUENCE</scope>
</reference>
<dbReference type="Pfam" id="PF00443">
    <property type="entry name" value="UCH"/>
    <property type="match status" value="1"/>
</dbReference>
<dbReference type="PROSITE" id="PS00973">
    <property type="entry name" value="USP_2"/>
    <property type="match status" value="1"/>
</dbReference>
<evidence type="ECO:0000256" key="2">
    <source>
        <dbReference type="ARBA" id="ARBA00009085"/>
    </source>
</evidence>
<keyword evidence="7" id="KW-0788">Thiol protease</keyword>
<dbReference type="EC" id="3.4.19.12" evidence="3"/>
<comment type="caution">
    <text evidence="9">The sequence shown here is derived from an EMBL/GenBank/DDBJ whole genome shotgun (WGS) entry which is preliminary data.</text>
</comment>
<dbReference type="GO" id="GO:0005634">
    <property type="term" value="C:nucleus"/>
    <property type="evidence" value="ECO:0007669"/>
    <property type="project" value="TreeGrafter"/>
</dbReference>
<dbReference type="InterPro" id="IPR001394">
    <property type="entry name" value="Peptidase_C19_UCH"/>
</dbReference>
<evidence type="ECO:0000256" key="5">
    <source>
        <dbReference type="ARBA" id="ARBA00022786"/>
    </source>
</evidence>
<proteinExistence type="inferred from homology"/>
<dbReference type="InterPro" id="IPR038765">
    <property type="entry name" value="Papain-like_cys_pep_sf"/>
</dbReference>
<dbReference type="EMBL" id="CAJNNW010036423">
    <property type="protein sequence ID" value="CAE8734149.1"/>
    <property type="molecule type" value="Genomic_DNA"/>
</dbReference>
<comment type="catalytic activity">
    <reaction evidence="1">
        <text>Thiol-dependent hydrolysis of ester, thioester, amide, peptide and isopeptide bonds formed by the C-terminal Gly of ubiquitin (a 76-residue protein attached to proteins as an intracellular targeting signal).</text>
        <dbReference type="EC" id="3.4.19.12"/>
    </reaction>
</comment>
<dbReference type="InterPro" id="IPR050164">
    <property type="entry name" value="Peptidase_C19"/>
</dbReference>
<dbReference type="InterPro" id="IPR018200">
    <property type="entry name" value="USP_CS"/>
</dbReference>
<evidence type="ECO:0000256" key="6">
    <source>
        <dbReference type="ARBA" id="ARBA00022801"/>
    </source>
</evidence>
<dbReference type="SUPFAM" id="SSF54001">
    <property type="entry name" value="Cysteine proteinases"/>
    <property type="match status" value="1"/>
</dbReference>
<evidence type="ECO:0000256" key="4">
    <source>
        <dbReference type="ARBA" id="ARBA00022670"/>
    </source>
</evidence>
<evidence type="ECO:0000259" key="8">
    <source>
        <dbReference type="PROSITE" id="PS50235"/>
    </source>
</evidence>
<dbReference type="GO" id="GO:0004843">
    <property type="term" value="F:cysteine-type deubiquitinase activity"/>
    <property type="evidence" value="ECO:0007669"/>
    <property type="project" value="UniProtKB-EC"/>
</dbReference>
<organism evidence="9 10">
    <name type="scientific">Polarella glacialis</name>
    <name type="common">Dinoflagellate</name>
    <dbReference type="NCBI Taxonomy" id="89957"/>
    <lineage>
        <taxon>Eukaryota</taxon>
        <taxon>Sar</taxon>
        <taxon>Alveolata</taxon>
        <taxon>Dinophyceae</taxon>
        <taxon>Suessiales</taxon>
        <taxon>Suessiaceae</taxon>
        <taxon>Polarella</taxon>
    </lineage>
</organism>
<feature type="domain" description="USP" evidence="8">
    <location>
        <begin position="1"/>
        <end position="152"/>
    </location>
</feature>
<protein>
    <recommendedName>
        <fullName evidence="3">ubiquitinyl hydrolase 1</fullName>
        <ecNumber evidence="3">3.4.19.12</ecNumber>
    </recommendedName>
</protein>